<keyword evidence="3" id="KW-1185">Reference proteome</keyword>
<protein>
    <submittedName>
        <fullName evidence="2">Uncharacterized protein</fullName>
    </submittedName>
</protein>
<sequence>MRDQETGEEPDDIELWLSTHTRNGKWTNTASQDVYVSTTLLEGSNLTCEEKNGIFQKTYKEVIGCKTTRIYDHGGLAKYPTRAQLMVAQMEHSRVSAVDQQKRIELEAEVQKLKEQVARDVAERERFAEEITIEIEEREQIKREEFRAQLWEEIRAELREEMHSMLVAGQQAKSSCIFPIQSNLPSNTENDGTPVPHMGKKNNKNQLVRNLFNTKTSNSNVTPTCISAEQLRKSVRTRSRQPCLRNN</sequence>
<dbReference type="OrthoDB" id="695775at2759"/>
<accession>A0A9W7XDN2</accession>
<feature type="coiled-coil region" evidence="1">
    <location>
        <begin position="96"/>
        <end position="161"/>
    </location>
</feature>
<evidence type="ECO:0000256" key="1">
    <source>
        <dbReference type="SAM" id="Coils"/>
    </source>
</evidence>
<gene>
    <name evidence="2" type="ORF">BS78_K331900</name>
</gene>
<proteinExistence type="predicted"/>
<name>A0A9W7XDN2_9POAL</name>
<organism evidence="2 3">
    <name type="scientific">Paspalum vaginatum</name>
    <name type="common">seashore paspalum</name>
    <dbReference type="NCBI Taxonomy" id="158149"/>
    <lineage>
        <taxon>Eukaryota</taxon>
        <taxon>Viridiplantae</taxon>
        <taxon>Streptophyta</taxon>
        <taxon>Embryophyta</taxon>
        <taxon>Tracheophyta</taxon>
        <taxon>Spermatophyta</taxon>
        <taxon>Magnoliopsida</taxon>
        <taxon>Liliopsida</taxon>
        <taxon>Poales</taxon>
        <taxon>Poaceae</taxon>
        <taxon>PACMAD clade</taxon>
        <taxon>Panicoideae</taxon>
        <taxon>Andropogonodae</taxon>
        <taxon>Paspaleae</taxon>
        <taxon>Paspalinae</taxon>
        <taxon>Paspalum</taxon>
    </lineage>
</organism>
<evidence type="ECO:0000313" key="2">
    <source>
        <dbReference type="EMBL" id="KAJ1256698.1"/>
    </source>
</evidence>
<keyword evidence="1" id="KW-0175">Coiled coil</keyword>
<comment type="caution">
    <text evidence="2">The sequence shown here is derived from an EMBL/GenBank/DDBJ whole genome shotgun (WGS) entry which is preliminary data.</text>
</comment>
<dbReference type="Proteomes" id="UP001164776">
    <property type="component" value="Unassembled WGS sequence"/>
</dbReference>
<reference evidence="2 3" key="1">
    <citation type="submission" date="2022-10" db="EMBL/GenBank/DDBJ databases">
        <title>WGS assembly of Paspalum vaginatum 540-79.</title>
        <authorList>
            <person name="Sun G."/>
            <person name="Wase N."/>
            <person name="Shu S."/>
            <person name="Jenkins J."/>
            <person name="Zhou B."/>
            <person name="Torres-Rodriguez J."/>
            <person name="Chen C."/>
            <person name="Sandor L."/>
            <person name="Plott C."/>
            <person name="Yoshinga Y."/>
            <person name="Daum C."/>
            <person name="Qi P."/>
            <person name="Barry K."/>
            <person name="Lipzen A."/>
            <person name="Berry L."/>
            <person name="Pedersen C."/>
            <person name="Gottilla T."/>
            <person name="Foltz A."/>
            <person name="Yu H."/>
            <person name="O'Malley R."/>
            <person name="Zhang C."/>
            <person name="Devos K."/>
            <person name="Sigmon B."/>
            <person name="Yu B."/>
            <person name="Obata T."/>
            <person name="Schmutz J."/>
            <person name="Schnable J."/>
        </authorList>
    </citation>
    <scope>NUCLEOTIDE SEQUENCE [LARGE SCALE GENOMIC DNA]</scope>
    <source>
        <strain evidence="3">cv. 540-79</strain>
    </source>
</reference>
<evidence type="ECO:0000313" key="3">
    <source>
        <dbReference type="Proteomes" id="UP001164776"/>
    </source>
</evidence>
<dbReference type="EMBL" id="MU629490">
    <property type="protein sequence ID" value="KAJ1256698.1"/>
    <property type="molecule type" value="Genomic_DNA"/>
</dbReference>
<dbReference type="AlphaFoldDB" id="A0A9W7XDN2"/>